<dbReference type="Proteomes" id="UP000030680">
    <property type="component" value="Unassembled WGS sequence"/>
</dbReference>
<dbReference type="SUPFAM" id="SSF51735">
    <property type="entry name" value="NAD(P)-binding Rossmann-fold domains"/>
    <property type="match status" value="1"/>
</dbReference>
<dbReference type="GeneID" id="17088349"/>
<dbReference type="Pfam" id="PF08240">
    <property type="entry name" value="ADH_N"/>
    <property type="match status" value="1"/>
</dbReference>
<dbReference type="KEGG" id="gsl:Gasu_30050"/>
<dbReference type="GO" id="GO:0016651">
    <property type="term" value="F:oxidoreductase activity, acting on NAD(P)H"/>
    <property type="evidence" value="ECO:0007669"/>
    <property type="project" value="TreeGrafter"/>
</dbReference>
<keyword evidence="2" id="KW-0560">Oxidoreductase</keyword>
<accession>M2W1M2</accession>
<dbReference type="InterPro" id="IPR020843">
    <property type="entry name" value="ER"/>
</dbReference>
<evidence type="ECO:0000256" key="2">
    <source>
        <dbReference type="ARBA" id="ARBA00023002"/>
    </source>
</evidence>
<dbReference type="GO" id="GO:0070402">
    <property type="term" value="F:NADPH binding"/>
    <property type="evidence" value="ECO:0007669"/>
    <property type="project" value="TreeGrafter"/>
</dbReference>
<gene>
    <name evidence="4" type="ORF">Gasu_30050</name>
</gene>
<keyword evidence="5" id="KW-1185">Reference proteome</keyword>
<dbReference type="InterPro" id="IPR011032">
    <property type="entry name" value="GroES-like_sf"/>
</dbReference>
<reference evidence="5" key="1">
    <citation type="journal article" date="2013" name="Science">
        <title>Gene transfer from bacteria and archaea facilitated evolution of an extremophilic eukaryote.</title>
        <authorList>
            <person name="Schonknecht G."/>
            <person name="Chen W.H."/>
            <person name="Ternes C.M."/>
            <person name="Barbier G.G."/>
            <person name="Shrestha R.P."/>
            <person name="Stanke M."/>
            <person name="Brautigam A."/>
            <person name="Baker B.J."/>
            <person name="Banfield J.F."/>
            <person name="Garavito R.M."/>
            <person name="Carr K."/>
            <person name="Wilkerson C."/>
            <person name="Rensing S.A."/>
            <person name="Gagneul D."/>
            <person name="Dickenson N.E."/>
            <person name="Oesterhelt C."/>
            <person name="Lercher M.J."/>
            <person name="Weber A.P."/>
        </authorList>
    </citation>
    <scope>NUCLEOTIDE SEQUENCE [LARGE SCALE GENOMIC DNA]</scope>
    <source>
        <strain evidence="5">074W</strain>
    </source>
</reference>
<dbReference type="RefSeq" id="XP_005706086.1">
    <property type="nucleotide sequence ID" value="XM_005706029.1"/>
</dbReference>
<dbReference type="AlphaFoldDB" id="M2W1M2"/>
<dbReference type="InterPro" id="IPR036291">
    <property type="entry name" value="NAD(P)-bd_dom_sf"/>
</dbReference>
<dbReference type="OrthoDB" id="7482721at2759"/>
<dbReference type="InterPro" id="IPR013149">
    <property type="entry name" value="ADH-like_C"/>
</dbReference>
<evidence type="ECO:0000313" key="4">
    <source>
        <dbReference type="EMBL" id="EME29566.1"/>
    </source>
</evidence>
<evidence type="ECO:0000259" key="3">
    <source>
        <dbReference type="SMART" id="SM00829"/>
    </source>
</evidence>
<dbReference type="Gene3D" id="3.40.50.720">
    <property type="entry name" value="NAD(P)-binding Rossmann-like Domain"/>
    <property type="match status" value="1"/>
</dbReference>
<protein>
    <submittedName>
        <fullName evidence="4">Zn-dependent oxidoreductase, NADPH:quinone reductase</fullName>
    </submittedName>
</protein>
<proteinExistence type="predicted"/>
<keyword evidence="1" id="KW-0521">NADP</keyword>
<dbReference type="SUPFAM" id="SSF50129">
    <property type="entry name" value="GroES-like"/>
    <property type="match status" value="1"/>
</dbReference>
<dbReference type="PANTHER" id="PTHR48106:SF18">
    <property type="entry name" value="QUINONE OXIDOREDUCTASE PIG3"/>
    <property type="match status" value="1"/>
</dbReference>
<feature type="domain" description="Enoyl reductase (ER)" evidence="3">
    <location>
        <begin position="18"/>
        <end position="251"/>
    </location>
</feature>
<organism evidence="4 5">
    <name type="scientific">Galdieria sulphuraria</name>
    <name type="common">Red alga</name>
    <dbReference type="NCBI Taxonomy" id="130081"/>
    <lineage>
        <taxon>Eukaryota</taxon>
        <taxon>Rhodophyta</taxon>
        <taxon>Bangiophyceae</taxon>
        <taxon>Galdieriales</taxon>
        <taxon>Galdieriaceae</taxon>
        <taxon>Galdieria</taxon>
    </lineage>
</organism>
<dbReference type="Gene3D" id="3.90.180.10">
    <property type="entry name" value="Medium-chain alcohol dehydrogenases, catalytic domain"/>
    <property type="match status" value="2"/>
</dbReference>
<dbReference type="Pfam" id="PF00107">
    <property type="entry name" value="ADH_zinc_N"/>
    <property type="match status" value="1"/>
</dbReference>
<evidence type="ECO:0000313" key="5">
    <source>
        <dbReference type="Proteomes" id="UP000030680"/>
    </source>
</evidence>
<dbReference type="SMART" id="SM00829">
    <property type="entry name" value="PKS_ER"/>
    <property type="match status" value="1"/>
</dbReference>
<evidence type="ECO:0000256" key="1">
    <source>
        <dbReference type="ARBA" id="ARBA00022857"/>
    </source>
</evidence>
<sequence>MLILPCSQDAIQILSFGNPLEILGFRQDRLVVEPREGQVLVKMHLAALNPSDVFTGKGQYPCDRAFLERETGIVSCLEHCGTVVQTGPAVSLSIGTRVAFAYSVDESFSTQNYQHSLHEQPEKHAFTVGANAVISLEEEKDVIKKVRETTDSLGIAAVLDAVGGDIGTLALQLLGRNGLFIAYVRMSGEPTRVVNRQLMYQGIVIRGFWLTSFLQENSKTELVDSVIDLWSQKCLTPSMEATYTLENYKKA</sequence>
<dbReference type="PANTHER" id="PTHR48106">
    <property type="entry name" value="QUINONE OXIDOREDUCTASE PIG3-RELATED"/>
    <property type="match status" value="1"/>
</dbReference>
<dbReference type="Gramene" id="EME29566">
    <property type="protein sequence ID" value="EME29566"/>
    <property type="gene ID" value="Gasu_30050"/>
</dbReference>
<dbReference type="EMBL" id="KB454507">
    <property type="protein sequence ID" value="EME29566.1"/>
    <property type="molecule type" value="Genomic_DNA"/>
</dbReference>
<name>M2W1M2_GALSU</name>
<dbReference type="InterPro" id="IPR013154">
    <property type="entry name" value="ADH-like_N"/>
</dbReference>